<dbReference type="GO" id="GO:0042742">
    <property type="term" value="P:defense response to bacterium"/>
    <property type="evidence" value="ECO:0007669"/>
    <property type="project" value="UniProtKB-KW"/>
</dbReference>
<dbReference type="Pfam" id="PF06958">
    <property type="entry name" value="Pyocin_S"/>
    <property type="match status" value="1"/>
</dbReference>
<dbReference type="AlphaFoldDB" id="A0A7Y7YCU3"/>
<dbReference type="Proteomes" id="UP000520592">
    <property type="component" value="Unassembled WGS sequence"/>
</dbReference>
<dbReference type="InterPro" id="IPR036302">
    <property type="entry name" value="Pyosin/cloacin_T_dom_sf"/>
</dbReference>
<evidence type="ECO:0000313" key="7">
    <source>
        <dbReference type="Proteomes" id="UP000520592"/>
    </source>
</evidence>
<name>A0A7Y7YCU3_9PSED</name>
<evidence type="ECO:0000256" key="3">
    <source>
        <dbReference type="ARBA" id="ARBA00023048"/>
    </source>
</evidence>
<organism evidence="6 7">
    <name type="scientific">Pseudomonas gingeri</name>
    <dbReference type="NCBI Taxonomy" id="117681"/>
    <lineage>
        <taxon>Bacteria</taxon>
        <taxon>Pseudomonadati</taxon>
        <taxon>Pseudomonadota</taxon>
        <taxon>Gammaproteobacteria</taxon>
        <taxon>Pseudomonadales</taxon>
        <taxon>Pseudomonadaceae</taxon>
        <taxon>Pseudomonas</taxon>
    </lineage>
</organism>
<evidence type="ECO:0000256" key="1">
    <source>
        <dbReference type="ARBA" id="ARBA00022529"/>
    </source>
</evidence>
<gene>
    <name evidence="6" type="ORF">HX876_10020</name>
</gene>
<protein>
    <submittedName>
        <fullName evidence="6">S-type pyocin domain-containing protein</fullName>
    </submittedName>
</protein>
<sequence length="177" mass="19551">MINGSPRPRPSHLPTPVCSPNPASRCLRAQSPLERHPNPRTTLVPWHCWLRRAPPVRLGGWRAHWVATLALGQYADSPELPPVQARHSTSCCWLSGHGISGTRRSTARKGQETRITHYPGHDEKNFTWQDAIITFPADSGVPPLYLVFAKPALQPLEVGTYGSFAGRLRNGLEADQG</sequence>
<evidence type="ECO:0000256" key="2">
    <source>
        <dbReference type="ARBA" id="ARBA00023022"/>
    </source>
</evidence>
<feature type="domain" description="Pyosin/cloacin translocation" evidence="5">
    <location>
        <begin position="109"/>
        <end position="147"/>
    </location>
</feature>
<dbReference type="EMBL" id="JACAQD010000011">
    <property type="protein sequence ID" value="NWC32730.1"/>
    <property type="molecule type" value="Genomic_DNA"/>
</dbReference>
<evidence type="ECO:0000256" key="4">
    <source>
        <dbReference type="SAM" id="MobiDB-lite"/>
    </source>
</evidence>
<dbReference type="GO" id="GO:0031640">
    <property type="term" value="P:killing of cells of another organism"/>
    <property type="evidence" value="ECO:0007669"/>
    <property type="project" value="UniProtKB-KW"/>
</dbReference>
<keyword evidence="3" id="KW-0078">Bacteriocin</keyword>
<dbReference type="InterPro" id="IPR016128">
    <property type="entry name" value="Pyosin/cloacin_T_dom"/>
</dbReference>
<keyword evidence="1" id="KW-0929">Antimicrobial</keyword>
<evidence type="ECO:0000313" key="6">
    <source>
        <dbReference type="EMBL" id="NWC32730.1"/>
    </source>
</evidence>
<dbReference type="SUPFAM" id="SSF69369">
    <property type="entry name" value="Cloacin translocation domain"/>
    <property type="match status" value="1"/>
</dbReference>
<evidence type="ECO:0000259" key="5">
    <source>
        <dbReference type="Pfam" id="PF06958"/>
    </source>
</evidence>
<feature type="region of interest" description="Disordered" evidence="4">
    <location>
        <begin position="1"/>
        <end position="21"/>
    </location>
</feature>
<feature type="compositionally biased region" description="Pro residues" evidence="4">
    <location>
        <begin position="7"/>
        <end position="19"/>
    </location>
</feature>
<accession>A0A7Y7YCU3</accession>
<reference evidence="6 7" key="1">
    <citation type="submission" date="2020-04" db="EMBL/GenBank/DDBJ databases">
        <title>Molecular characterization of pseudomonads from Agaricus bisporus reveal novel blotch 2 pathogens in Western Europe.</title>
        <authorList>
            <person name="Taparia T."/>
            <person name="Krijger M."/>
            <person name="Haynes E."/>
            <person name="Elpinstone J.G."/>
            <person name="Noble R."/>
            <person name="Van Der Wolf J."/>
        </authorList>
    </citation>
    <scope>NUCLEOTIDE SEQUENCE [LARGE SCALE GENOMIC DNA]</scope>
    <source>
        <strain evidence="6 7">IPO3737</strain>
    </source>
</reference>
<comment type="caution">
    <text evidence="6">The sequence shown here is derived from an EMBL/GenBank/DDBJ whole genome shotgun (WGS) entry which is preliminary data.</text>
</comment>
<keyword evidence="2" id="KW-0044">Antibiotic</keyword>
<proteinExistence type="predicted"/>